<evidence type="ECO:0000313" key="1">
    <source>
        <dbReference type="EMBL" id="KAJ2812248.1"/>
    </source>
</evidence>
<protein>
    <submittedName>
        <fullName evidence="1">Uncharacterized protein</fullName>
    </submittedName>
</protein>
<comment type="caution">
    <text evidence="1">The sequence shown here is derived from an EMBL/GenBank/DDBJ whole genome shotgun (WGS) entry which is preliminary data.</text>
</comment>
<organism evidence="1 2">
    <name type="scientific">Coemansia furcata</name>
    <dbReference type="NCBI Taxonomy" id="417177"/>
    <lineage>
        <taxon>Eukaryota</taxon>
        <taxon>Fungi</taxon>
        <taxon>Fungi incertae sedis</taxon>
        <taxon>Zoopagomycota</taxon>
        <taxon>Kickxellomycotina</taxon>
        <taxon>Kickxellomycetes</taxon>
        <taxon>Kickxellales</taxon>
        <taxon>Kickxellaceae</taxon>
        <taxon>Coemansia</taxon>
    </lineage>
</organism>
<gene>
    <name evidence="1" type="ORF">H4S07_001531</name>
</gene>
<dbReference type="Proteomes" id="UP001140096">
    <property type="component" value="Unassembled WGS sequence"/>
</dbReference>
<sequence length="226" mass="25415">MPPKKSTSSKKNKKKYQKQTRQDVALRAPVALASDILRLIIARVSPEPPYNCSRDKLLAHLHVMQRLAGISRQWRVVAKPLLYRVVVVDIDEVKYKIKARDVSGIKGVRTNIGLYVESGLVRIARDMLITVHGLSQIVDQYSHILQHTGFAKTVWPGIERLRYDISGSKISFNSSMFTNARGVDMATLNRILSMSLPCLREIQALGIRGENYVMGAPVSFLIDECL</sequence>
<keyword evidence="2" id="KW-1185">Reference proteome</keyword>
<name>A0ACC1LN68_9FUNG</name>
<proteinExistence type="predicted"/>
<dbReference type="EMBL" id="JANBUP010000260">
    <property type="protein sequence ID" value="KAJ2812248.1"/>
    <property type="molecule type" value="Genomic_DNA"/>
</dbReference>
<reference evidence="1" key="1">
    <citation type="submission" date="2022-07" db="EMBL/GenBank/DDBJ databases">
        <title>Phylogenomic reconstructions and comparative analyses of Kickxellomycotina fungi.</title>
        <authorList>
            <person name="Reynolds N.K."/>
            <person name="Stajich J.E."/>
            <person name="Barry K."/>
            <person name="Grigoriev I.V."/>
            <person name="Crous P."/>
            <person name="Smith M.E."/>
        </authorList>
    </citation>
    <scope>NUCLEOTIDE SEQUENCE</scope>
    <source>
        <strain evidence="1">CBS 102833</strain>
    </source>
</reference>
<evidence type="ECO:0000313" key="2">
    <source>
        <dbReference type="Proteomes" id="UP001140096"/>
    </source>
</evidence>
<accession>A0ACC1LN68</accession>